<organism evidence="2 3">
    <name type="scientific">Albugo candida</name>
    <dbReference type="NCBI Taxonomy" id="65357"/>
    <lineage>
        <taxon>Eukaryota</taxon>
        <taxon>Sar</taxon>
        <taxon>Stramenopiles</taxon>
        <taxon>Oomycota</taxon>
        <taxon>Peronosporomycetes</taxon>
        <taxon>Albuginales</taxon>
        <taxon>Albuginaceae</taxon>
        <taxon>Albugo</taxon>
    </lineage>
</organism>
<dbReference type="Proteomes" id="UP000053237">
    <property type="component" value="Unassembled WGS sequence"/>
</dbReference>
<keyword evidence="1" id="KW-0812">Transmembrane</keyword>
<feature type="transmembrane region" description="Helical" evidence="1">
    <location>
        <begin position="161"/>
        <end position="183"/>
    </location>
</feature>
<sequence>MQLKTVRFSHSESRFAFQPETDEMRINGIIHGFQLLKKKRLEVSVRLLAVYLRLAFSCYAFVHSLQLRKAPSAFVCILKKASVTSSLCSKSVPTSCGFLPSHCVKNFCRKLFGAIQKRSQKMVYSKNELTEGGCVPDISDCVKHGDGPTGISNCLLHVENIFGFLVSRAFLVLCFFFGISFGLKKANLSTRYQNGKIADLFFDGK</sequence>
<evidence type="ECO:0000313" key="3">
    <source>
        <dbReference type="Proteomes" id="UP000053237"/>
    </source>
</evidence>
<keyword evidence="1" id="KW-1133">Transmembrane helix</keyword>
<dbReference type="EMBL" id="CAIX01000043">
    <property type="protein sequence ID" value="CCI43048.1"/>
    <property type="molecule type" value="Genomic_DNA"/>
</dbReference>
<protein>
    <submittedName>
        <fullName evidence="2">Uncharacterized protein</fullName>
    </submittedName>
</protein>
<keyword evidence="1" id="KW-0472">Membrane</keyword>
<accession>A0A024G8G8</accession>
<comment type="caution">
    <text evidence="2">The sequence shown here is derived from an EMBL/GenBank/DDBJ whole genome shotgun (WGS) entry which is preliminary data.</text>
</comment>
<evidence type="ECO:0000256" key="1">
    <source>
        <dbReference type="SAM" id="Phobius"/>
    </source>
</evidence>
<feature type="transmembrane region" description="Helical" evidence="1">
    <location>
        <begin position="43"/>
        <end position="62"/>
    </location>
</feature>
<dbReference type="AlphaFoldDB" id="A0A024G8G8"/>
<reference evidence="2 3" key="1">
    <citation type="submission" date="2012-05" db="EMBL/GenBank/DDBJ databases">
        <title>Recombination and specialization in a pathogen metapopulation.</title>
        <authorList>
            <person name="Gardiner A."/>
            <person name="Kemen E."/>
            <person name="Schultz-Larsen T."/>
            <person name="MacLean D."/>
            <person name="Van Oosterhout C."/>
            <person name="Jones J.D.G."/>
        </authorList>
    </citation>
    <scope>NUCLEOTIDE SEQUENCE [LARGE SCALE GENOMIC DNA]</scope>
    <source>
        <strain evidence="2 3">Ac Nc2</strain>
    </source>
</reference>
<dbReference type="InParanoid" id="A0A024G8G8"/>
<proteinExistence type="predicted"/>
<gene>
    <name evidence="2" type="ORF">BN9_038320</name>
</gene>
<evidence type="ECO:0000313" key="2">
    <source>
        <dbReference type="EMBL" id="CCI43048.1"/>
    </source>
</evidence>
<name>A0A024G8G8_9STRA</name>
<keyword evidence="3" id="KW-1185">Reference proteome</keyword>